<organism evidence="1 2">
    <name type="scientific">Polyporus arcularius HHB13444</name>
    <dbReference type="NCBI Taxonomy" id="1314778"/>
    <lineage>
        <taxon>Eukaryota</taxon>
        <taxon>Fungi</taxon>
        <taxon>Dikarya</taxon>
        <taxon>Basidiomycota</taxon>
        <taxon>Agaricomycotina</taxon>
        <taxon>Agaricomycetes</taxon>
        <taxon>Polyporales</taxon>
        <taxon>Polyporaceae</taxon>
        <taxon>Polyporus</taxon>
    </lineage>
</organism>
<dbReference type="STRING" id="1314778.A0A5C3NUR1"/>
<accession>A0A5C3NUR1</accession>
<dbReference type="EMBL" id="ML211946">
    <property type="protein sequence ID" value="TFK79730.1"/>
    <property type="molecule type" value="Genomic_DNA"/>
</dbReference>
<evidence type="ECO:0008006" key="3">
    <source>
        <dbReference type="Google" id="ProtNLM"/>
    </source>
</evidence>
<gene>
    <name evidence="1" type="ORF">K466DRAFT_505100</name>
</gene>
<sequence length="526" mass="59486">MDQAALWVKLTDAGATGPLLDLMRQLYAQLRYILRFIGETTRLFRALAGILAGDPITPAFWLLFLADLKLTPYEDDLLLDGRVIDLLLIADDVASMSMSVPGINYKGVEIAGFCGHNLLFMCVPKSLYMVFNVLPRALPDVCINGGLIDFTDTAAYAGMTFTSSHCDIFVRHYEAKALTAWNVANTSLSLESRVGTIPPVSIISMYKALIEPHLVYGCEAALDVRPLSLKPLLNVQSMYLCRSLGLGPRSQLAPLYTETGVWPIRYRWVYLTLWWLRYVVRDRPPLPLAAVREAWQLAQDHHSSWWGDLCLSLLELPVAVLVQIEEMPTVDSVYSALAQVELPLTRHLFDSVMLSERLPILQARFRRLSSPVTLSHVCRQRPYLSVSHPKHREALVHLISSDHPLGVETGRRQGWEIPRHCRVCRFCRRRGAVEDEVHALLACEDPRLADLRERELLSALESQVDPLPGARRMYARVQSWDFLDFLLRAQRLHAALSHFVFLVFKLVDSVPPLFLASDAEWQALDV</sequence>
<proteinExistence type="predicted"/>
<protein>
    <recommendedName>
        <fullName evidence="3">Reverse transcriptase domain-containing protein</fullName>
    </recommendedName>
</protein>
<evidence type="ECO:0000313" key="1">
    <source>
        <dbReference type="EMBL" id="TFK79730.1"/>
    </source>
</evidence>
<dbReference type="InParanoid" id="A0A5C3NUR1"/>
<keyword evidence="2" id="KW-1185">Reference proteome</keyword>
<evidence type="ECO:0000313" key="2">
    <source>
        <dbReference type="Proteomes" id="UP000308197"/>
    </source>
</evidence>
<name>A0A5C3NUR1_9APHY</name>
<dbReference type="Proteomes" id="UP000308197">
    <property type="component" value="Unassembled WGS sequence"/>
</dbReference>
<dbReference type="AlphaFoldDB" id="A0A5C3NUR1"/>
<reference evidence="1 2" key="1">
    <citation type="journal article" date="2019" name="Nat. Ecol. Evol.">
        <title>Megaphylogeny resolves global patterns of mushroom evolution.</title>
        <authorList>
            <person name="Varga T."/>
            <person name="Krizsan K."/>
            <person name="Foldi C."/>
            <person name="Dima B."/>
            <person name="Sanchez-Garcia M."/>
            <person name="Sanchez-Ramirez S."/>
            <person name="Szollosi G.J."/>
            <person name="Szarkandi J.G."/>
            <person name="Papp V."/>
            <person name="Albert L."/>
            <person name="Andreopoulos W."/>
            <person name="Angelini C."/>
            <person name="Antonin V."/>
            <person name="Barry K.W."/>
            <person name="Bougher N.L."/>
            <person name="Buchanan P."/>
            <person name="Buyck B."/>
            <person name="Bense V."/>
            <person name="Catcheside P."/>
            <person name="Chovatia M."/>
            <person name="Cooper J."/>
            <person name="Damon W."/>
            <person name="Desjardin D."/>
            <person name="Finy P."/>
            <person name="Geml J."/>
            <person name="Haridas S."/>
            <person name="Hughes K."/>
            <person name="Justo A."/>
            <person name="Karasinski D."/>
            <person name="Kautmanova I."/>
            <person name="Kiss B."/>
            <person name="Kocsube S."/>
            <person name="Kotiranta H."/>
            <person name="LaButti K.M."/>
            <person name="Lechner B.E."/>
            <person name="Liimatainen K."/>
            <person name="Lipzen A."/>
            <person name="Lukacs Z."/>
            <person name="Mihaltcheva S."/>
            <person name="Morgado L.N."/>
            <person name="Niskanen T."/>
            <person name="Noordeloos M.E."/>
            <person name="Ohm R.A."/>
            <person name="Ortiz-Santana B."/>
            <person name="Ovrebo C."/>
            <person name="Racz N."/>
            <person name="Riley R."/>
            <person name="Savchenko A."/>
            <person name="Shiryaev A."/>
            <person name="Soop K."/>
            <person name="Spirin V."/>
            <person name="Szebenyi C."/>
            <person name="Tomsovsky M."/>
            <person name="Tulloss R.E."/>
            <person name="Uehling J."/>
            <person name="Grigoriev I.V."/>
            <person name="Vagvolgyi C."/>
            <person name="Papp T."/>
            <person name="Martin F.M."/>
            <person name="Miettinen O."/>
            <person name="Hibbett D.S."/>
            <person name="Nagy L.G."/>
        </authorList>
    </citation>
    <scope>NUCLEOTIDE SEQUENCE [LARGE SCALE GENOMIC DNA]</scope>
    <source>
        <strain evidence="1 2">HHB13444</strain>
    </source>
</reference>